<protein>
    <submittedName>
        <fullName evidence="1">DUF433 domain-containing protein</fullName>
    </submittedName>
</protein>
<dbReference type="PANTHER" id="PTHR34849:SF3">
    <property type="entry name" value="SSR2962 PROTEIN"/>
    <property type="match status" value="1"/>
</dbReference>
<organism evidence="1">
    <name type="scientific">candidate division CPR3 bacterium</name>
    <dbReference type="NCBI Taxonomy" id="2268181"/>
    <lineage>
        <taxon>Bacteria</taxon>
        <taxon>Bacteria division CPR3</taxon>
    </lineage>
</organism>
<dbReference type="PANTHER" id="PTHR34849">
    <property type="entry name" value="SSL5025 PROTEIN"/>
    <property type="match status" value="1"/>
</dbReference>
<dbReference type="Pfam" id="PF04255">
    <property type="entry name" value="DUF433"/>
    <property type="match status" value="1"/>
</dbReference>
<proteinExistence type="predicted"/>
<name>A0A7C1NQ54_UNCC3</name>
<evidence type="ECO:0000313" key="1">
    <source>
        <dbReference type="EMBL" id="HEB13728.1"/>
    </source>
</evidence>
<dbReference type="InterPro" id="IPR007367">
    <property type="entry name" value="DUF433"/>
</dbReference>
<accession>A0A7C1NQ54</accession>
<sequence>MQISHRISADPKICHGKPCIKGTRIPVYIILELLAGDTSSDKILREYPHLTKEDIKAAINYGAKLATEEISVFEPESAKVK</sequence>
<dbReference type="SUPFAM" id="SSF46689">
    <property type="entry name" value="Homeodomain-like"/>
    <property type="match status" value="1"/>
</dbReference>
<dbReference type="EMBL" id="DRHL01000115">
    <property type="protein sequence ID" value="HEB13728.1"/>
    <property type="molecule type" value="Genomic_DNA"/>
</dbReference>
<dbReference type="AlphaFoldDB" id="A0A7C1NQ54"/>
<gene>
    <name evidence="1" type="ORF">ENI13_01975</name>
</gene>
<dbReference type="InterPro" id="IPR036388">
    <property type="entry name" value="WH-like_DNA-bd_sf"/>
</dbReference>
<comment type="caution">
    <text evidence="1">The sequence shown here is derived from an EMBL/GenBank/DDBJ whole genome shotgun (WGS) entry which is preliminary data.</text>
</comment>
<reference evidence="1" key="1">
    <citation type="journal article" date="2020" name="mSystems">
        <title>Genome- and Community-Level Interaction Insights into Carbon Utilization and Element Cycling Functions of Hydrothermarchaeota in Hydrothermal Sediment.</title>
        <authorList>
            <person name="Zhou Z."/>
            <person name="Liu Y."/>
            <person name="Xu W."/>
            <person name="Pan J."/>
            <person name="Luo Z.H."/>
            <person name="Li M."/>
        </authorList>
    </citation>
    <scope>NUCLEOTIDE SEQUENCE [LARGE SCALE GENOMIC DNA]</scope>
    <source>
        <strain evidence="1">HyVt-369</strain>
    </source>
</reference>
<dbReference type="InterPro" id="IPR009057">
    <property type="entry name" value="Homeodomain-like_sf"/>
</dbReference>
<dbReference type="Gene3D" id="1.10.10.10">
    <property type="entry name" value="Winged helix-like DNA-binding domain superfamily/Winged helix DNA-binding domain"/>
    <property type="match status" value="1"/>
</dbReference>
<dbReference type="Proteomes" id="UP000885695">
    <property type="component" value="Unassembled WGS sequence"/>
</dbReference>